<dbReference type="STRING" id="442341.SAMN04487959_103267"/>
<dbReference type="Pfam" id="PF00092">
    <property type="entry name" value="VWA"/>
    <property type="match status" value="1"/>
</dbReference>
<feature type="transmembrane region" description="Helical" evidence="2">
    <location>
        <begin position="563"/>
        <end position="581"/>
    </location>
</feature>
<dbReference type="Gene3D" id="3.40.50.410">
    <property type="entry name" value="von Willebrand factor, type A domain"/>
    <property type="match status" value="1"/>
</dbReference>
<evidence type="ECO:0000256" key="1">
    <source>
        <dbReference type="SAM" id="MobiDB-lite"/>
    </source>
</evidence>
<sequence>MRSLIAAIVVSLLAWAGQGWAQERPDVRLLVDVSGSMKQNDPNRLSGSGLELLVSLMPSGVSSGLWTFGSDVSNILPTTQVDPAWRQRALALKPALVDYQQYTDIEQAIRTVANARPASGERHLILLTDGVVDVPAPRGDKRAADAASRRRLLEDLAPELAEQGVVIHTIAFSPGVDLSLVEQLSTMTSGLVTVAENPEALLRAFLDVLDRIFPVDQVPLQENRFTIDDRVDSFSALLFHEPGESGLTLIGPGGQRYSAEDHPESIQWQAQDRFDVITVTSPEAGEWRIEGEIGGDSRINIDSSLTLRTRELPTTLYQGFQTPIEAWMESKGTPLTEEQAVGLEIVAELRTTNGDVIEAVPLQRENGHYQGTLPSLETLGNARLSVTAEGEGYIRQLHQAVNILPAIEARLDEEAGRVILRSEHPHIDVDNTTIEAQLQGESLMAAPVDAKRWRIVLPQIDPNVSVPITLTARVELGGETRVLNLPDLQLNADAGTGLESVGFGDGLSGQALPGQEAPPPEQPSLADRFSALLNRAANALPQQAQEFWEDNPRLQQYFQEHRMAPWFWLTAVIAVLVLLIVQRRRVLHRRRAVRREEPHV</sequence>
<keyword evidence="5" id="KW-1185">Reference proteome</keyword>
<dbReference type="SUPFAM" id="SSF53300">
    <property type="entry name" value="vWA-like"/>
    <property type="match status" value="1"/>
</dbReference>
<dbReference type="PROSITE" id="PS50234">
    <property type="entry name" value="VWFA"/>
    <property type="match status" value="1"/>
</dbReference>
<feature type="domain" description="VWFA" evidence="3">
    <location>
        <begin position="26"/>
        <end position="212"/>
    </location>
</feature>
<evidence type="ECO:0000259" key="3">
    <source>
        <dbReference type="PROSITE" id="PS50234"/>
    </source>
</evidence>
<dbReference type="CDD" id="cd00198">
    <property type="entry name" value="vWFA"/>
    <property type="match status" value="1"/>
</dbReference>
<dbReference type="InterPro" id="IPR002035">
    <property type="entry name" value="VWF_A"/>
</dbReference>
<gene>
    <name evidence="4" type="ORF">SAMN04487959_103267</name>
</gene>
<protein>
    <submittedName>
        <fullName evidence="4">TIGR03503 family protein</fullName>
    </submittedName>
</protein>
<keyword evidence="2" id="KW-0472">Membrane</keyword>
<evidence type="ECO:0000256" key="2">
    <source>
        <dbReference type="SAM" id="Phobius"/>
    </source>
</evidence>
<dbReference type="RefSeq" id="WP_092844239.1">
    <property type="nucleotide sequence ID" value="NZ_FOPY01000003.1"/>
</dbReference>
<keyword evidence="2" id="KW-0812">Transmembrane</keyword>
<evidence type="ECO:0000313" key="4">
    <source>
        <dbReference type="EMBL" id="SFH39553.1"/>
    </source>
</evidence>
<keyword evidence="2" id="KW-1133">Transmembrane helix</keyword>
<proteinExistence type="predicted"/>
<dbReference type="Proteomes" id="UP000199040">
    <property type="component" value="Unassembled WGS sequence"/>
</dbReference>
<feature type="region of interest" description="Disordered" evidence="1">
    <location>
        <begin position="505"/>
        <end position="524"/>
    </location>
</feature>
<dbReference type="EMBL" id="FOPY01000003">
    <property type="protein sequence ID" value="SFH39553.1"/>
    <property type="molecule type" value="Genomic_DNA"/>
</dbReference>
<accession>A0A1I2ZNY4</accession>
<name>A0A1I2ZNY4_9GAMM</name>
<dbReference type="InterPro" id="IPR036465">
    <property type="entry name" value="vWFA_dom_sf"/>
</dbReference>
<reference evidence="4 5" key="1">
    <citation type="submission" date="2016-10" db="EMBL/GenBank/DDBJ databases">
        <authorList>
            <person name="de Groot N.N."/>
        </authorList>
    </citation>
    <scope>NUCLEOTIDE SEQUENCE [LARGE SCALE GENOMIC DNA]</scope>
    <source>
        <strain evidence="4 5">CGMCC 1.6848</strain>
    </source>
</reference>
<dbReference type="AlphaFoldDB" id="A0A1I2ZNY4"/>
<organism evidence="4 5">
    <name type="scientific">Modicisalibacter xianhensis</name>
    <dbReference type="NCBI Taxonomy" id="442341"/>
    <lineage>
        <taxon>Bacteria</taxon>
        <taxon>Pseudomonadati</taxon>
        <taxon>Pseudomonadota</taxon>
        <taxon>Gammaproteobacteria</taxon>
        <taxon>Oceanospirillales</taxon>
        <taxon>Halomonadaceae</taxon>
        <taxon>Modicisalibacter</taxon>
    </lineage>
</organism>
<evidence type="ECO:0000313" key="5">
    <source>
        <dbReference type="Proteomes" id="UP000199040"/>
    </source>
</evidence>
<dbReference type="SMART" id="SM00327">
    <property type="entry name" value="VWA"/>
    <property type="match status" value="1"/>
</dbReference>